<proteinExistence type="predicted"/>
<keyword evidence="1" id="KW-1133">Transmembrane helix</keyword>
<evidence type="ECO:0000313" key="3">
    <source>
        <dbReference type="EMBL" id="KAK7290734.1"/>
    </source>
</evidence>
<dbReference type="CDD" id="cd06222">
    <property type="entry name" value="RNase_H_like"/>
    <property type="match status" value="1"/>
</dbReference>
<dbReference type="EMBL" id="JAYWIO010000001">
    <property type="protein sequence ID" value="KAK7290734.1"/>
    <property type="molecule type" value="Genomic_DNA"/>
</dbReference>
<comment type="caution">
    <text evidence="3">The sequence shown here is derived from an EMBL/GenBank/DDBJ whole genome shotgun (WGS) entry which is preliminary data.</text>
</comment>
<reference evidence="3 4" key="1">
    <citation type="submission" date="2024-01" db="EMBL/GenBank/DDBJ databases">
        <title>The genomes of 5 underutilized Papilionoideae crops provide insights into root nodulation and disease resistanc.</title>
        <authorList>
            <person name="Yuan L."/>
        </authorList>
    </citation>
    <scope>NUCLEOTIDE SEQUENCE [LARGE SCALE GENOMIC DNA]</scope>
    <source>
        <strain evidence="3">ZHUSHIDOU_FW_LH</strain>
        <tissue evidence="3">Leaf</tissue>
    </source>
</reference>
<sequence length="131" mass="14536">MLCHGCTYHKELFSEKVFSLLVITLGLLLAWDLEVKFLICESDSSEAVRLINLSSVPSFHAYGTVLGDISCILKRNWTVQVLHVLREANSVADGMAKWGSSHTDMDVVWNHPPNFIALALQADCAGVVHIR</sequence>
<dbReference type="InterPro" id="IPR044730">
    <property type="entry name" value="RNase_H-like_dom_plant"/>
</dbReference>
<name>A0AAN9PAW9_CROPI</name>
<dbReference type="PANTHER" id="PTHR34023">
    <property type="entry name" value="RNASE H DOMAIN-CONTAINING PROTEIN"/>
    <property type="match status" value="1"/>
</dbReference>
<dbReference type="GO" id="GO:0003676">
    <property type="term" value="F:nucleic acid binding"/>
    <property type="evidence" value="ECO:0007669"/>
    <property type="project" value="InterPro"/>
</dbReference>
<organism evidence="3 4">
    <name type="scientific">Crotalaria pallida</name>
    <name type="common">Smooth rattlebox</name>
    <name type="synonym">Crotalaria striata</name>
    <dbReference type="NCBI Taxonomy" id="3830"/>
    <lineage>
        <taxon>Eukaryota</taxon>
        <taxon>Viridiplantae</taxon>
        <taxon>Streptophyta</taxon>
        <taxon>Embryophyta</taxon>
        <taxon>Tracheophyta</taxon>
        <taxon>Spermatophyta</taxon>
        <taxon>Magnoliopsida</taxon>
        <taxon>eudicotyledons</taxon>
        <taxon>Gunneridae</taxon>
        <taxon>Pentapetalae</taxon>
        <taxon>rosids</taxon>
        <taxon>fabids</taxon>
        <taxon>Fabales</taxon>
        <taxon>Fabaceae</taxon>
        <taxon>Papilionoideae</taxon>
        <taxon>50 kb inversion clade</taxon>
        <taxon>genistoids sensu lato</taxon>
        <taxon>core genistoids</taxon>
        <taxon>Crotalarieae</taxon>
        <taxon>Crotalaria</taxon>
    </lineage>
</organism>
<gene>
    <name evidence="3" type="ORF">RIF29_05365</name>
</gene>
<feature type="domain" description="RNase H type-1" evidence="2">
    <location>
        <begin position="20"/>
        <end position="98"/>
    </location>
</feature>
<dbReference type="PANTHER" id="PTHR34023:SF5">
    <property type="entry name" value="RNASE H TYPE-1 DOMAIN-CONTAINING PROTEIN"/>
    <property type="match status" value="1"/>
</dbReference>
<evidence type="ECO:0000256" key="1">
    <source>
        <dbReference type="SAM" id="Phobius"/>
    </source>
</evidence>
<dbReference type="Pfam" id="PF13456">
    <property type="entry name" value="RVT_3"/>
    <property type="match status" value="1"/>
</dbReference>
<accession>A0AAN9PAW9</accession>
<dbReference type="Proteomes" id="UP001372338">
    <property type="component" value="Unassembled WGS sequence"/>
</dbReference>
<dbReference type="InterPro" id="IPR002156">
    <property type="entry name" value="RNaseH_domain"/>
</dbReference>
<keyword evidence="4" id="KW-1185">Reference proteome</keyword>
<evidence type="ECO:0000313" key="4">
    <source>
        <dbReference type="Proteomes" id="UP001372338"/>
    </source>
</evidence>
<evidence type="ECO:0000259" key="2">
    <source>
        <dbReference type="Pfam" id="PF13456"/>
    </source>
</evidence>
<keyword evidence="1" id="KW-0472">Membrane</keyword>
<feature type="transmembrane region" description="Helical" evidence="1">
    <location>
        <begin position="17"/>
        <end position="39"/>
    </location>
</feature>
<dbReference type="GO" id="GO:0004523">
    <property type="term" value="F:RNA-DNA hybrid ribonuclease activity"/>
    <property type="evidence" value="ECO:0007669"/>
    <property type="project" value="InterPro"/>
</dbReference>
<dbReference type="AlphaFoldDB" id="A0AAN9PAW9"/>
<protein>
    <recommendedName>
        <fullName evidence="2">RNase H type-1 domain-containing protein</fullName>
    </recommendedName>
</protein>
<keyword evidence="1" id="KW-0812">Transmembrane</keyword>